<keyword evidence="1" id="KW-0732">Signal</keyword>
<dbReference type="OrthoDB" id="704821at2"/>
<evidence type="ECO:0000256" key="1">
    <source>
        <dbReference type="SAM" id="SignalP"/>
    </source>
</evidence>
<protein>
    <recommendedName>
        <fullName evidence="2">Putative auto-transporter adhesin head GIN domain-containing protein</fullName>
    </recommendedName>
</protein>
<evidence type="ECO:0000313" key="4">
    <source>
        <dbReference type="Proteomes" id="UP000037755"/>
    </source>
</evidence>
<comment type="caution">
    <text evidence="3">The sequence shown here is derived from an EMBL/GenBank/DDBJ whole genome shotgun (WGS) entry which is preliminary data.</text>
</comment>
<dbReference type="Pfam" id="PF10988">
    <property type="entry name" value="DUF2807"/>
    <property type="match status" value="1"/>
</dbReference>
<dbReference type="EMBL" id="LIYD01000005">
    <property type="protein sequence ID" value="KOS07065.1"/>
    <property type="molecule type" value="Genomic_DNA"/>
</dbReference>
<feature type="chain" id="PRO_5005818224" description="Putative auto-transporter adhesin head GIN domain-containing protein" evidence="1">
    <location>
        <begin position="19"/>
        <end position="215"/>
    </location>
</feature>
<name>A0A0M8MC56_9FLAO</name>
<evidence type="ECO:0000313" key="3">
    <source>
        <dbReference type="EMBL" id="KOS07065.1"/>
    </source>
</evidence>
<evidence type="ECO:0000259" key="2">
    <source>
        <dbReference type="Pfam" id="PF10988"/>
    </source>
</evidence>
<dbReference type="InterPro" id="IPR021255">
    <property type="entry name" value="DUF2807"/>
</dbReference>
<dbReference type="Gene3D" id="2.160.20.120">
    <property type="match status" value="1"/>
</dbReference>
<keyword evidence="4" id="KW-1185">Reference proteome</keyword>
<reference evidence="3 4" key="1">
    <citation type="submission" date="2015-08" db="EMBL/GenBank/DDBJ databases">
        <title>Whole genome sequence of Flavobacterium akiainvivens IK-1T, from decaying Wikstroemia oahuensis, an endemic Hawaiian shrub.</title>
        <authorList>
            <person name="Wan X."/>
            <person name="Hou S."/>
            <person name="Saito J."/>
            <person name="Donachie S."/>
        </authorList>
    </citation>
    <scope>NUCLEOTIDE SEQUENCE [LARGE SCALE GENOMIC DNA]</scope>
    <source>
        <strain evidence="3 4">IK-1</strain>
    </source>
</reference>
<dbReference type="STRING" id="1202724.AM493_14250"/>
<proteinExistence type="predicted"/>
<organism evidence="3 4">
    <name type="scientific">Flavobacterium akiainvivens</name>
    <dbReference type="NCBI Taxonomy" id="1202724"/>
    <lineage>
        <taxon>Bacteria</taxon>
        <taxon>Pseudomonadati</taxon>
        <taxon>Bacteroidota</taxon>
        <taxon>Flavobacteriia</taxon>
        <taxon>Flavobacteriales</taxon>
        <taxon>Flavobacteriaceae</taxon>
        <taxon>Flavobacterium</taxon>
    </lineage>
</organism>
<feature type="signal peptide" evidence="1">
    <location>
        <begin position="1"/>
        <end position="18"/>
    </location>
</feature>
<feature type="domain" description="Putative auto-transporter adhesin head GIN" evidence="2">
    <location>
        <begin position="26"/>
        <end position="198"/>
    </location>
</feature>
<dbReference type="RefSeq" id="WP_054408702.1">
    <property type="nucleotide sequence ID" value="NZ_FOYA01000009.1"/>
</dbReference>
<dbReference type="Proteomes" id="UP000037755">
    <property type="component" value="Unassembled WGS sequence"/>
</dbReference>
<dbReference type="AlphaFoldDB" id="A0A0M8MC56"/>
<sequence>MKTFYITAALAFFGMASAQQTIKVEEFKNLAVVGDVVLTLVESNESKLVVDGNEEDNEIEVHQEAGNLVITGDGKATLYYKKGFQRLAASSDAAVTGKDELKVKELSISVHQDAHVELNVNVTALLTAASGDAVVTLTGSAVDHSIRVDSDAVLDAEKLKTTNTIVTAVNDAVANITASGVVNATADADAVIAIHGSPETINETATNDAVIKRSK</sequence>
<dbReference type="PATRIC" id="fig|1202724.3.peg.2959"/>
<accession>A0A0M8MC56</accession>
<gene>
    <name evidence="3" type="ORF">AM493_14250</name>
</gene>